<organism evidence="3">
    <name type="scientific">Caenorhabditis remanei</name>
    <name type="common">Caenorhabditis vulgaris</name>
    <dbReference type="NCBI Taxonomy" id="31234"/>
    <lineage>
        <taxon>Eukaryota</taxon>
        <taxon>Metazoa</taxon>
        <taxon>Ecdysozoa</taxon>
        <taxon>Nematoda</taxon>
        <taxon>Chromadorea</taxon>
        <taxon>Rhabditida</taxon>
        <taxon>Rhabditina</taxon>
        <taxon>Rhabditomorpha</taxon>
        <taxon>Rhabditoidea</taxon>
        <taxon>Rhabditidae</taxon>
        <taxon>Peloderinae</taxon>
        <taxon>Caenorhabditis</taxon>
    </lineage>
</organism>
<dbReference type="HOGENOM" id="CLU_028840_5_1_1"/>
<reference evidence="2" key="1">
    <citation type="submission" date="2007-07" db="EMBL/GenBank/DDBJ databases">
        <title>PCAP assembly of the Caenorhabditis remanei genome.</title>
        <authorList>
            <consortium name="The Caenorhabditis remanei Sequencing Consortium"/>
            <person name="Wilson R.K."/>
        </authorList>
    </citation>
    <scope>NUCLEOTIDE SEQUENCE [LARGE SCALE GENOMIC DNA]</scope>
    <source>
        <strain evidence="2">PB4641</strain>
    </source>
</reference>
<dbReference type="PANTHER" id="PTHR22899">
    <property type="entry name" value="CYCLIN-RELATED F-BOX FAMILY"/>
    <property type="match status" value="1"/>
</dbReference>
<dbReference type="Pfam" id="PF07735">
    <property type="entry name" value="FBA_2"/>
    <property type="match status" value="1"/>
</dbReference>
<name>E3N0U1_CAERE</name>
<sequence length="376" mass="43616">MTTAFPLLRLPCLVLMPILEQIEFIERIALSVLSKRARMFVKLLKMKCKHINLILRDNIIKMIVFLDNSEEVNVQFHIHRYQNVDLNYGYGWWPGRPSSIQYALLIMDVTNCKSIKKLIIAEASEYDILSYEASKKFLTNLPKIDEVVVEDTNSQSFSPDSGLQTLLNFILPVCSTVTKSVHVQKPEHLREICKGNFDTVTVENYWKDYEPNSKIFALGDLRMTNAKSLELPGAAFTLEDLNRFFKLWMKNKSNPRLEYLKVVQGRWIKSETMNLLLKGLNAVQIPIETKREFQVSGNIKHFIPQGWYEKFTGEFDITRGDGRQATIRMGTHGTVCFYVWPESTNDTTHLEPNQSSFTRKFSWISTVYNSCIERFK</sequence>
<feature type="domain" description="F-box" evidence="1">
    <location>
        <begin position="4"/>
        <end position="42"/>
    </location>
</feature>
<evidence type="ECO:0000313" key="3">
    <source>
        <dbReference type="Proteomes" id="UP000008281"/>
    </source>
</evidence>
<dbReference type="EMBL" id="DS268506">
    <property type="protein sequence ID" value="EFP13488.1"/>
    <property type="molecule type" value="Genomic_DNA"/>
</dbReference>
<evidence type="ECO:0000313" key="2">
    <source>
        <dbReference type="EMBL" id="EFP13488.1"/>
    </source>
</evidence>
<evidence type="ECO:0000259" key="1">
    <source>
        <dbReference type="PROSITE" id="PS50181"/>
    </source>
</evidence>
<dbReference type="OrthoDB" id="9010513at2759"/>
<dbReference type="PANTHER" id="PTHR22899:SF0">
    <property type="entry name" value="F-BOX ASSOCIATED DOMAIN-CONTAINING PROTEIN-RELATED"/>
    <property type="match status" value="1"/>
</dbReference>
<dbReference type="InParanoid" id="E3N0U1"/>
<dbReference type="Pfam" id="PF00646">
    <property type="entry name" value="F-box"/>
    <property type="match status" value="1"/>
</dbReference>
<proteinExistence type="predicted"/>
<dbReference type="AlphaFoldDB" id="E3N0U1"/>
<dbReference type="Proteomes" id="UP000008281">
    <property type="component" value="Unassembled WGS sequence"/>
</dbReference>
<dbReference type="InterPro" id="IPR001810">
    <property type="entry name" value="F-box_dom"/>
</dbReference>
<keyword evidence="3" id="KW-1185">Reference proteome</keyword>
<protein>
    <recommendedName>
        <fullName evidence="1">F-box domain-containing protein</fullName>
    </recommendedName>
</protein>
<dbReference type="InterPro" id="IPR053222">
    <property type="entry name" value="Zygotic_Embryogenesis-Asso"/>
</dbReference>
<dbReference type="InterPro" id="IPR012885">
    <property type="entry name" value="F-box_Sdz-33"/>
</dbReference>
<accession>E3N0U1</accession>
<gene>
    <name evidence="2" type="ORF">CRE_10430</name>
</gene>
<dbReference type="PROSITE" id="PS50181">
    <property type="entry name" value="FBOX"/>
    <property type="match status" value="1"/>
</dbReference>